<dbReference type="EMBL" id="LUKJ01000003">
    <property type="protein sequence ID" value="KZN15902.1"/>
    <property type="molecule type" value="Genomic_DNA"/>
</dbReference>
<dbReference type="InterPro" id="IPR027417">
    <property type="entry name" value="P-loop_NTPase"/>
</dbReference>
<gene>
    <name evidence="1" type="ORF">A1D17_06905</name>
</gene>
<sequence>MTNPRWYLPLSETLSSAFSRGVRPDFSLLSKYEIAAILFLQQLTNAPIRAPLEMERSFVSALARDDEVLKSALASHYDQSAFAAGLFLAPTLEIGLMSQEAVSDRKYLRPDGSWDFDYGKRQNIVVGALSHEHVRPNGKIIKVSDHQLRMIHTIRANQEDSIEAQAHAGTGKTFVIGEILELMPERRFMLLADTRPKLQPIQKRFAKEQIKTNTFKDLAVELLARGNVDLQNRLVAASRIQTPYSMLAEQVGLGSIGKRNAPQVVALCWAMLTKFCSSSDPYITKKHIPHNQIQWLSLIEQEAVAAAAAKLWMRMTCLEMESDLLPVRGYHRVKQIALAGLTIPEYADTILVDEAQDLTGPVVQLLDESGHTVISLGDRFQNLGGYHAPHKATIRHNDMAISLRAGPALADFVNPLIAAFPEASAFPFIADKSKETVIVEYPADSFPPEPTVILVADEWGQFDWLIRNREMREGAALVDWTKNFESFLDGCLRLFQNDQRAEHKAISQFRSWEDLRKVMSWSDSFNRVEHWLETIGVKYGVKELYQHAPLGELSNDLPSRTLLTTVFTAKNFEFKRMAISEDLYYFSDLRGKTALSKQLALLYTAITRASGKIYFPDTHRDRLSLILNFDKSSSKRICNE</sequence>
<organism evidence="1 2">
    <name type="scientific">Pseudomonas fluorescens</name>
    <dbReference type="NCBI Taxonomy" id="294"/>
    <lineage>
        <taxon>Bacteria</taxon>
        <taxon>Pseudomonadati</taxon>
        <taxon>Pseudomonadota</taxon>
        <taxon>Gammaproteobacteria</taxon>
        <taxon>Pseudomonadales</taxon>
        <taxon>Pseudomonadaceae</taxon>
        <taxon>Pseudomonas</taxon>
    </lineage>
</organism>
<dbReference type="RefSeq" id="WP_063341187.1">
    <property type="nucleotide sequence ID" value="NZ_LUKJ01000003.1"/>
</dbReference>
<reference evidence="1 2" key="2">
    <citation type="journal article" date="2018" name="Nature">
        <title>Mutant phenotypes for thousands of bacterial genes of unknown function.</title>
        <authorList>
            <person name="Price M.N."/>
            <person name="Wetmore K.M."/>
            <person name="Waters R.J."/>
            <person name="Callaghan M."/>
            <person name="Ray J."/>
            <person name="Liu H."/>
            <person name="Kuehl J.V."/>
            <person name="Melnyk R.A."/>
            <person name="Lamson J.S."/>
            <person name="Suh Y."/>
            <person name="Carlson H.K."/>
            <person name="Esquivel Z."/>
            <person name="Sadeeshkumar H."/>
            <person name="Chakraborty R."/>
            <person name="Zane G.M."/>
            <person name="Rubin B.E."/>
            <person name="Wall J.D."/>
            <person name="Visel A."/>
            <person name="Bristow J."/>
            <person name="Blow M.J."/>
            <person name="Arkin A.P."/>
            <person name="Deutschbauer A.M."/>
        </authorList>
    </citation>
    <scope>NUCLEOTIDE SEQUENCE [LARGE SCALE GENOMIC DNA]</scope>
    <source>
        <strain evidence="1 2">FW300-N1B4</strain>
    </source>
</reference>
<name>A0A161Z3W2_PSEFL</name>
<dbReference type="Proteomes" id="UP000076489">
    <property type="component" value="Unassembled WGS sequence"/>
</dbReference>
<proteinExistence type="predicted"/>
<evidence type="ECO:0008006" key="3">
    <source>
        <dbReference type="Google" id="ProtNLM"/>
    </source>
</evidence>
<reference evidence="2" key="1">
    <citation type="submission" date="2016-03" db="EMBL/GenBank/DDBJ databases">
        <authorList>
            <person name="Ray J."/>
            <person name="Price M."/>
            <person name="Deutschbauer A."/>
        </authorList>
    </citation>
    <scope>NUCLEOTIDE SEQUENCE [LARGE SCALE GENOMIC DNA]</scope>
    <source>
        <strain evidence="2">FW300-N1B4</strain>
    </source>
</reference>
<evidence type="ECO:0000313" key="2">
    <source>
        <dbReference type="Proteomes" id="UP000076489"/>
    </source>
</evidence>
<accession>A0A161Z3W2</accession>
<dbReference type="SUPFAM" id="SSF52540">
    <property type="entry name" value="P-loop containing nucleoside triphosphate hydrolases"/>
    <property type="match status" value="1"/>
</dbReference>
<dbReference type="AlphaFoldDB" id="A0A161Z3W2"/>
<evidence type="ECO:0000313" key="1">
    <source>
        <dbReference type="EMBL" id="KZN15902.1"/>
    </source>
</evidence>
<comment type="caution">
    <text evidence="1">The sequence shown here is derived from an EMBL/GenBank/DDBJ whole genome shotgun (WGS) entry which is preliminary data.</text>
</comment>
<dbReference type="Gene3D" id="3.40.50.300">
    <property type="entry name" value="P-loop containing nucleotide triphosphate hydrolases"/>
    <property type="match status" value="1"/>
</dbReference>
<dbReference type="OrthoDB" id="6046980at2"/>
<protein>
    <recommendedName>
        <fullName evidence="3">DNA helicase</fullName>
    </recommendedName>
</protein>